<dbReference type="EMBL" id="BN001306">
    <property type="protein sequence ID" value="CBF82969.1"/>
    <property type="molecule type" value="Genomic_DNA"/>
</dbReference>
<dbReference type="GeneID" id="2873816"/>
<dbReference type="HOGENOM" id="CLU_1594516_0_0_1"/>
<dbReference type="KEGG" id="ani:ANIA_03316"/>
<gene>
    <name evidence="1" type="ORF">ANIA_03316</name>
</gene>
<protein>
    <recommendedName>
        <fullName evidence="3">F-box domain-containing protein</fullName>
    </recommendedName>
</protein>
<dbReference type="VEuPathDB" id="FungiDB:AN3316"/>
<sequence length="167" mass="20147">MEPRYKLLENLPLSVWLYLKDFLQPTDLENILVTGSHLWKHIFKDTKWLEFAQTFDQYHAMKVLGPADMTTPNANPREVWDQPASDRESIESGCILKTWHMQKFEKLQIVPRRANGNARHRWPVMVNFETGEHYEHVLEDWDEFFERSTRQDPSFRDLFNRIMNIRR</sequence>
<dbReference type="Proteomes" id="UP000000560">
    <property type="component" value="Chromosome VI"/>
</dbReference>
<accession>Q5B814</accession>
<name>Q5B814_EMENI</name>
<reference evidence="2" key="2">
    <citation type="journal article" date="2009" name="Fungal Genet. Biol.">
        <title>The 2008 update of the Aspergillus nidulans genome annotation: a community effort.</title>
        <authorList>
            <person name="Wortman J.R."/>
            <person name="Gilsenan J.M."/>
            <person name="Joardar V."/>
            <person name="Deegan J."/>
            <person name="Clutterbuck J."/>
            <person name="Andersen M.R."/>
            <person name="Archer D."/>
            <person name="Bencina M."/>
            <person name="Braus G."/>
            <person name="Coutinho P."/>
            <person name="von Dohren H."/>
            <person name="Doonan J."/>
            <person name="Driessen A.J."/>
            <person name="Durek P."/>
            <person name="Espeso E."/>
            <person name="Fekete E."/>
            <person name="Flipphi M."/>
            <person name="Estrada C.G."/>
            <person name="Geysens S."/>
            <person name="Goldman G."/>
            <person name="de Groot P.W."/>
            <person name="Hansen K."/>
            <person name="Harris S.D."/>
            <person name="Heinekamp T."/>
            <person name="Helmstaedt K."/>
            <person name="Henrissat B."/>
            <person name="Hofmann G."/>
            <person name="Homan T."/>
            <person name="Horio T."/>
            <person name="Horiuchi H."/>
            <person name="James S."/>
            <person name="Jones M."/>
            <person name="Karaffa L."/>
            <person name="Karanyi Z."/>
            <person name="Kato M."/>
            <person name="Keller N."/>
            <person name="Kelly D.E."/>
            <person name="Kiel J.A."/>
            <person name="Kim J.M."/>
            <person name="van der Klei I.J."/>
            <person name="Klis F.M."/>
            <person name="Kovalchuk A."/>
            <person name="Krasevec N."/>
            <person name="Kubicek C.P."/>
            <person name="Liu B."/>
            <person name="Maccabe A."/>
            <person name="Meyer V."/>
            <person name="Mirabito P."/>
            <person name="Miskei M."/>
            <person name="Mos M."/>
            <person name="Mullins J."/>
            <person name="Nelson D.R."/>
            <person name="Nielsen J."/>
            <person name="Oakley B.R."/>
            <person name="Osmani S.A."/>
            <person name="Pakula T."/>
            <person name="Paszewski A."/>
            <person name="Paulsen I."/>
            <person name="Pilsyk S."/>
            <person name="Pocsi I."/>
            <person name="Punt P.J."/>
            <person name="Ram A.F."/>
            <person name="Ren Q."/>
            <person name="Robellet X."/>
            <person name="Robson G."/>
            <person name="Seiboth B."/>
            <person name="van Solingen P."/>
            <person name="Specht T."/>
            <person name="Sun J."/>
            <person name="Taheri-Talesh N."/>
            <person name="Takeshita N."/>
            <person name="Ussery D."/>
            <person name="vanKuyk P.A."/>
            <person name="Visser H."/>
            <person name="van de Vondervoort P.J."/>
            <person name="de Vries R.P."/>
            <person name="Walton J."/>
            <person name="Xiang X."/>
            <person name="Xiong Y."/>
            <person name="Zeng A.P."/>
            <person name="Brandt B.W."/>
            <person name="Cornell M.J."/>
            <person name="van den Hondel C.A."/>
            <person name="Visser J."/>
            <person name="Oliver S.G."/>
            <person name="Turner G."/>
        </authorList>
    </citation>
    <scope>GENOME REANNOTATION</scope>
    <source>
        <strain evidence="2">FGSC A4 / ATCC 38163 / CBS 112.46 / NRRL 194 / M139</strain>
    </source>
</reference>
<evidence type="ECO:0000313" key="1">
    <source>
        <dbReference type="EMBL" id="CBF82969.1"/>
    </source>
</evidence>
<dbReference type="InParanoid" id="Q5B814"/>
<dbReference type="OrthoDB" id="4411012at2759"/>
<keyword evidence="2" id="KW-1185">Reference proteome</keyword>
<organism evidence="1 2">
    <name type="scientific">Emericella nidulans (strain FGSC A4 / ATCC 38163 / CBS 112.46 / NRRL 194 / M139)</name>
    <name type="common">Aspergillus nidulans</name>
    <dbReference type="NCBI Taxonomy" id="227321"/>
    <lineage>
        <taxon>Eukaryota</taxon>
        <taxon>Fungi</taxon>
        <taxon>Dikarya</taxon>
        <taxon>Ascomycota</taxon>
        <taxon>Pezizomycotina</taxon>
        <taxon>Eurotiomycetes</taxon>
        <taxon>Eurotiomycetidae</taxon>
        <taxon>Eurotiales</taxon>
        <taxon>Aspergillaceae</taxon>
        <taxon>Aspergillus</taxon>
        <taxon>Aspergillus subgen. Nidulantes</taxon>
    </lineage>
</organism>
<reference evidence="2" key="1">
    <citation type="journal article" date="2005" name="Nature">
        <title>Sequencing of Aspergillus nidulans and comparative analysis with A. fumigatus and A. oryzae.</title>
        <authorList>
            <person name="Galagan J.E."/>
            <person name="Calvo S.E."/>
            <person name="Cuomo C."/>
            <person name="Ma L.J."/>
            <person name="Wortman J.R."/>
            <person name="Batzoglou S."/>
            <person name="Lee S.I."/>
            <person name="Basturkmen M."/>
            <person name="Spevak C.C."/>
            <person name="Clutterbuck J."/>
            <person name="Kapitonov V."/>
            <person name="Jurka J."/>
            <person name="Scazzocchio C."/>
            <person name="Farman M."/>
            <person name="Butler J."/>
            <person name="Purcell S."/>
            <person name="Harris S."/>
            <person name="Braus G.H."/>
            <person name="Draht O."/>
            <person name="Busch S."/>
            <person name="D'Enfert C."/>
            <person name="Bouchier C."/>
            <person name="Goldman G.H."/>
            <person name="Bell-Pedersen D."/>
            <person name="Griffiths-Jones S."/>
            <person name="Doonan J.H."/>
            <person name="Yu J."/>
            <person name="Vienken K."/>
            <person name="Pain A."/>
            <person name="Freitag M."/>
            <person name="Selker E.U."/>
            <person name="Archer D.B."/>
            <person name="Penalva M.A."/>
            <person name="Oakley B.R."/>
            <person name="Momany M."/>
            <person name="Tanaka T."/>
            <person name="Kumagai T."/>
            <person name="Asai K."/>
            <person name="Machida M."/>
            <person name="Nierman W.C."/>
            <person name="Denning D.W."/>
            <person name="Caddick M."/>
            <person name="Hynes M."/>
            <person name="Paoletti M."/>
            <person name="Fischer R."/>
            <person name="Miller B."/>
            <person name="Dyer P."/>
            <person name="Sachs M.S."/>
            <person name="Osmani S.A."/>
            <person name="Birren B.W."/>
        </authorList>
    </citation>
    <scope>NUCLEOTIDE SEQUENCE [LARGE SCALE GENOMIC DNA]</scope>
    <source>
        <strain evidence="2">FGSC A4 / ATCC 38163 / CBS 112.46 / NRRL 194 / M139</strain>
    </source>
</reference>
<accession>C8VHY3</accession>
<evidence type="ECO:0000313" key="2">
    <source>
        <dbReference type="Proteomes" id="UP000000560"/>
    </source>
</evidence>
<dbReference type="RefSeq" id="XP_660920.1">
    <property type="nucleotide sequence ID" value="XM_655828.1"/>
</dbReference>
<dbReference type="AlphaFoldDB" id="Q5B814"/>
<evidence type="ECO:0008006" key="3">
    <source>
        <dbReference type="Google" id="ProtNLM"/>
    </source>
</evidence>
<proteinExistence type="predicted"/>